<feature type="domain" description="Phage tail assembly chaperone-like" evidence="1">
    <location>
        <begin position="42"/>
        <end position="100"/>
    </location>
</feature>
<evidence type="ECO:0000313" key="3">
    <source>
        <dbReference type="Proteomes" id="UP000192721"/>
    </source>
</evidence>
<dbReference type="InterPro" id="IPR031893">
    <property type="entry name" value="Phage_tail_APC"/>
</dbReference>
<organism evidence="2 3">
    <name type="scientific">Chromobacterium haemolyticum</name>
    <dbReference type="NCBI Taxonomy" id="394935"/>
    <lineage>
        <taxon>Bacteria</taxon>
        <taxon>Pseudomonadati</taxon>
        <taxon>Pseudomonadota</taxon>
        <taxon>Betaproteobacteria</taxon>
        <taxon>Neisseriales</taxon>
        <taxon>Chromobacteriaceae</taxon>
        <taxon>Chromobacterium</taxon>
    </lineage>
</organism>
<accession>A0A1W0CDS5</accession>
<dbReference type="Pfam" id="PF16778">
    <property type="entry name" value="Phage_tail_APC"/>
    <property type="match status" value="1"/>
</dbReference>
<dbReference type="Proteomes" id="UP000192721">
    <property type="component" value="Unassembled WGS sequence"/>
</dbReference>
<comment type="caution">
    <text evidence="2">The sequence shown here is derived from an EMBL/GenBank/DDBJ whole genome shotgun (WGS) entry which is preliminary data.</text>
</comment>
<dbReference type="EMBL" id="MUKV01000043">
    <property type="protein sequence ID" value="OQS32831.1"/>
    <property type="molecule type" value="Genomic_DNA"/>
</dbReference>
<protein>
    <recommendedName>
        <fullName evidence="1">Phage tail assembly chaperone-like domain-containing protein</fullName>
    </recommendedName>
</protein>
<dbReference type="AlphaFoldDB" id="A0A1W0CDS5"/>
<sequence>MILKSVETPRGTIVNVSEQEAREIFGASNDAIATARRDVMLEVLRNERNTLLRACDWTQVPDAALTAEQKAAWTKYRKTLRDLPESVVDLDKVEWPVAPA</sequence>
<name>A0A1W0CDS5_9NEIS</name>
<proteinExistence type="predicted"/>
<dbReference type="RefSeq" id="WP_081556859.1">
    <property type="nucleotide sequence ID" value="NZ_MUKV01000043.1"/>
</dbReference>
<evidence type="ECO:0000313" key="2">
    <source>
        <dbReference type="EMBL" id="OQS32831.1"/>
    </source>
</evidence>
<evidence type="ECO:0000259" key="1">
    <source>
        <dbReference type="Pfam" id="PF16778"/>
    </source>
</evidence>
<dbReference type="Gene3D" id="6.10.140.1310">
    <property type="match status" value="1"/>
</dbReference>
<gene>
    <name evidence="2" type="ORF">B0T45_21250</name>
</gene>
<reference evidence="2 3" key="1">
    <citation type="submission" date="2017-02" db="EMBL/GenBank/DDBJ databases">
        <title>Chromobacterium haemolyticum H5244.</title>
        <authorList>
            <person name="Gulvik C.A."/>
        </authorList>
    </citation>
    <scope>NUCLEOTIDE SEQUENCE [LARGE SCALE GENOMIC DNA]</scope>
    <source>
        <strain evidence="2 3">H5244</strain>
    </source>
</reference>